<dbReference type="Proteomes" id="UP000094336">
    <property type="component" value="Unassembled WGS sequence"/>
</dbReference>
<accession>A0A1E3QPE6</accession>
<dbReference type="AlphaFoldDB" id="A0A1E3QPE6"/>
<proteinExistence type="predicted"/>
<gene>
    <name evidence="1" type="ORF">BABINDRAFT_145034</name>
</gene>
<dbReference type="EMBL" id="KV454432">
    <property type="protein sequence ID" value="ODQ79573.1"/>
    <property type="molecule type" value="Genomic_DNA"/>
</dbReference>
<dbReference type="RefSeq" id="XP_018984901.1">
    <property type="nucleotide sequence ID" value="XM_019127166.1"/>
</dbReference>
<dbReference type="GeneID" id="30145019"/>
<name>A0A1E3QPE6_9ASCO</name>
<evidence type="ECO:0000313" key="1">
    <source>
        <dbReference type="EMBL" id="ODQ79573.1"/>
    </source>
</evidence>
<protein>
    <submittedName>
        <fullName evidence="1">Uncharacterized protein</fullName>
    </submittedName>
</protein>
<keyword evidence="2" id="KW-1185">Reference proteome</keyword>
<organism evidence="1 2">
    <name type="scientific">Babjeviella inositovora NRRL Y-12698</name>
    <dbReference type="NCBI Taxonomy" id="984486"/>
    <lineage>
        <taxon>Eukaryota</taxon>
        <taxon>Fungi</taxon>
        <taxon>Dikarya</taxon>
        <taxon>Ascomycota</taxon>
        <taxon>Saccharomycotina</taxon>
        <taxon>Pichiomycetes</taxon>
        <taxon>Serinales incertae sedis</taxon>
        <taxon>Babjeviella</taxon>
    </lineage>
</organism>
<evidence type="ECO:0000313" key="2">
    <source>
        <dbReference type="Proteomes" id="UP000094336"/>
    </source>
</evidence>
<sequence length="82" mass="9091">MHTHAYAQSPDNASRPKLEAFRRNAYPSKLGKLCQGTFIDASLDLSVSMFSSILRIELGPPNGSLLAQIQFKVTQFPHSKET</sequence>
<reference evidence="2" key="1">
    <citation type="submission" date="2016-05" db="EMBL/GenBank/DDBJ databases">
        <title>Comparative genomics of biotechnologically important yeasts.</title>
        <authorList>
            <consortium name="DOE Joint Genome Institute"/>
            <person name="Riley R."/>
            <person name="Haridas S."/>
            <person name="Wolfe K.H."/>
            <person name="Lopes M.R."/>
            <person name="Hittinger C.T."/>
            <person name="Goker M."/>
            <person name="Salamov A."/>
            <person name="Wisecaver J."/>
            <person name="Long T.M."/>
            <person name="Aerts A.L."/>
            <person name="Barry K."/>
            <person name="Choi C."/>
            <person name="Clum A."/>
            <person name="Coughlan A.Y."/>
            <person name="Deshpande S."/>
            <person name="Douglass A.P."/>
            <person name="Hanson S.J."/>
            <person name="Klenk H.-P."/>
            <person name="Labutti K."/>
            <person name="Lapidus A."/>
            <person name="Lindquist E."/>
            <person name="Lipzen A."/>
            <person name="Meier-Kolthoff J.P."/>
            <person name="Ohm R.A."/>
            <person name="Otillar R.P."/>
            <person name="Pangilinan J."/>
            <person name="Peng Y."/>
            <person name="Rokas A."/>
            <person name="Rosa C.A."/>
            <person name="Scheuner C."/>
            <person name="Sibirny A.A."/>
            <person name="Slot J.C."/>
            <person name="Stielow J.B."/>
            <person name="Sun H."/>
            <person name="Kurtzman C.P."/>
            <person name="Blackwell M."/>
            <person name="Grigoriev I.V."/>
            <person name="Jeffries T.W."/>
        </authorList>
    </citation>
    <scope>NUCLEOTIDE SEQUENCE [LARGE SCALE GENOMIC DNA]</scope>
    <source>
        <strain evidence="2">NRRL Y-12698</strain>
    </source>
</reference>